<dbReference type="OrthoDB" id="5282002at2759"/>
<name>A0A9W4NEK4_9EURO</name>
<evidence type="ECO:0000313" key="2">
    <source>
        <dbReference type="Proteomes" id="UP001152649"/>
    </source>
</evidence>
<keyword evidence="2" id="KW-1185">Reference proteome</keyword>
<dbReference type="EMBL" id="CAJVPG010000111">
    <property type="protein sequence ID" value="CAG8354622.1"/>
    <property type="molecule type" value="Genomic_DNA"/>
</dbReference>
<comment type="caution">
    <text evidence="1">The sequence shown here is derived from an EMBL/GenBank/DDBJ whole genome shotgun (WGS) entry which is preliminary data.</text>
</comment>
<dbReference type="AlphaFoldDB" id="A0A9W4NEK4"/>
<reference evidence="1" key="1">
    <citation type="submission" date="2021-07" db="EMBL/GenBank/DDBJ databases">
        <authorList>
            <person name="Branca A.L. A."/>
        </authorList>
    </citation>
    <scope>NUCLEOTIDE SEQUENCE</scope>
</reference>
<evidence type="ECO:0000313" key="1">
    <source>
        <dbReference type="EMBL" id="CAG8354622.1"/>
    </source>
</evidence>
<organism evidence="1 2">
    <name type="scientific">Penicillium salamii</name>
    <dbReference type="NCBI Taxonomy" id="1612424"/>
    <lineage>
        <taxon>Eukaryota</taxon>
        <taxon>Fungi</taxon>
        <taxon>Dikarya</taxon>
        <taxon>Ascomycota</taxon>
        <taxon>Pezizomycotina</taxon>
        <taxon>Eurotiomycetes</taxon>
        <taxon>Eurotiomycetidae</taxon>
        <taxon>Eurotiales</taxon>
        <taxon>Aspergillaceae</taxon>
        <taxon>Penicillium</taxon>
    </lineage>
</organism>
<accession>A0A9W4NEK4</accession>
<protein>
    <submittedName>
        <fullName evidence="1">Uncharacterized protein</fullName>
    </submittedName>
</protein>
<sequence length="116" mass="12507">MSDDTINIDELNTKMQAVLDAFEAHPECSPPNTNPTIYFVYDFIRNTHNQLKQIDAAKYAAGDKPTNAAVREIIGRNAFASVLINDTSGKMAMMTGGNPSVPTNFGDDIKAAADGL</sequence>
<proteinExistence type="predicted"/>
<dbReference type="Proteomes" id="UP001152649">
    <property type="component" value="Unassembled WGS sequence"/>
</dbReference>
<gene>
    <name evidence="1" type="ORF">PSALAMII_LOCUS3342</name>
</gene>